<organism evidence="2 3">
    <name type="scientific">Pantoea allii</name>
    <dbReference type="NCBI Taxonomy" id="574096"/>
    <lineage>
        <taxon>Bacteria</taxon>
        <taxon>Pseudomonadati</taxon>
        <taxon>Pseudomonadota</taxon>
        <taxon>Gammaproteobacteria</taxon>
        <taxon>Enterobacterales</taxon>
        <taxon>Erwiniaceae</taxon>
        <taxon>Pantoea</taxon>
    </lineage>
</organism>
<gene>
    <name evidence="2" type="ORF">KYI95_04835</name>
</gene>
<reference evidence="2 3" key="1">
    <citation type="submission" date="2021-07" db="EMBL/GenBank/DDBJ databases">
        <title>A novel phosphonate cluster across the Pantoea species complex is important for pathogenicity in onion.</title>
        <authorList>
            <person name="Zhao M."/>
            <person name="Stice S."/>
            <person name="Shin G.Y."/>
            <person name="Coutinho T."/>
            <person name="Gitaitis R."/>
            <person name="Kvitko B."/>
            <person name="Dutta B."/>
        </authorList>
    </citation>
    <scope>NUCLEOTIDE SEQUENCE [LARGE SCALE GENOMIC DNA]</scope>
    <source>
        <strain evidence="2 3">BD 382</strain>
    </source>
</reference>
<dbReference type="RefSeq" id="WP_218994742.1">
    <property type="nucleotide sequence ID" value="NZ_JAHVXU010000002.1"/>
</dbReference>
<comment type="caution">
    <text evidence="2">The sequence shown here is derived from an EMBL/GenBank/DDBJ whole genome shotgun (WGS) entry which is preliminary data.</text>
</comment>
<evidence type="ECO:0000256" key="1">
    <source>
        <dbReference type="SAM" id="Phobius"/>
    </source>
</evidence>
<feature type="transmembrane region" description="Helical" evidence="1">
    <location>
        <begin position="71"/>
        <end position="91"/>
    </location>
</feature>
<protein>
    <submittedName>
        <fullName evidence="2">Uncharacterized protein</fullName>
    </submittedName>
</protein>
<name>A0ABS6VBE4_9GAMM</name>
<keyword evidence="1" id="KW-0812">Transmembrane</keyword>
<evidence type="ECO:0000313" key="2">
    <source>
        <dbReference type="EMBL" id="MBW1256536.1"/>
    </source>
</evidence>
<proteinExistence type="predicted"/>
<evidence type="ECO:0000313" key="3">
    <source>
        <dbReference type="Proteomes" id="UP001197236"/>
    </source>
</evidence>
<dbReference type="EMBL" id="JAHVXZ010000002">
    <property type="protein sequence ID" value="MBW1256536.1"/>
    <property type="molecule type" value="Genomic_DNA"/>
</dbReference>
<keyword evidence="3" id="KW-1185">Reference proteome</keyword>
<dbReference type="Proteomes" id="UP001197236">
    <property type="component" value="Unassembled WGS sequence"/>
</dbReference>
<keyword evidence="1" id="KW-1133">Transmembrane helix</keyword>
<keyword evidence="1" id="KW-0472">Membrane</keyword>
<accession>A0ABS6VBE4</accession>
<sequence length="95" mass="11004">MNKYVIFTKNGEHKIESKVLLKEAATSEIVKELKKNGFRKHIVEVEANDEREAVKKLNEHSLSYQKDLKEYSGNVVIISVVVIVIALLYLLRSWF</sequence>